<dbReference type="PANTHER" id="PTHR23501:SF12">
    <property type="entry name" value="MAJOR FACILITATOR SUPERFAMILY (MFS) PROFILE DOMAIN-CONTAINING PROTEIN-RELATED"/>
    <property type="match status" value="1"/>
</dbReference>
<feature type="transmembrane region" description="Helical" evidence="7">
    <location>
        <begin position="128"/>
        <end position="148"/>
    </location>
</feature>
<comment type="similarity">
    <text evidence="2">Belongs to the major facilitator superfamily. TCR/Tet family.</text>
</comment>
<reference evidence="8 9" key="2">
    <citation type="journal article" date="2017" name="Sci. Rep.">
        <title>Ant-infecting Ophiocordyceps genomes reveal a high diversity of potential behavioral manipulation genes and a possible major role for enterotoxins.</title>
        <authorList>
            <person name="de Bekker C."/>
            <person name="Ohm R.A."/>
            <person name="Evans H.C."/>
            <person name="Brachmann A."/>
            <person name="Hughes D.P."/>
        </authorList>
    </citation>
    <scope>NUCLEOTIDE SEQUENCE [LARGE SCALE GENOMIC DNA]</scope>
    <source>
        <strain evidence="8 9">SC16a</strain>
    </source>
</reference>
<feature type="transmembrane region" description="Helical" evidence="7">
    <location>
        <begin position="160"/>
        <end position="182"/>
    </location>
</feature>
<proteinExistence type="inferred from homology"/>
<dbReference type="AlphaFoldDB" id="A0A2A9PG92"/>
<accession>A0A2A9PG92</accession>
<feature type="transmembrane region" description="Helical" evidence="7">
    <location>
        <begin position="361"/>
        <end position="383"/>
    </location>
</feature>
<feature type="transmembrane region" description="Helical" evidence="7">
    <location>
        <begin position="448"/>
        <end position="467"/>
    </location>
</feature>
<evidence type="ECO:0000256" key="4">
    <source>
        <dbReference type="ARBA" id="ARBA00022692"/>
    </source>
</evidence>
<keyword evidence="6 7" id="KW-0472">Membrane</keyword>
<evidence type="ECO:0000256" key="6">
    <source>
        <dbReference type="ARBA" id="ARBA00023136"/>
    </source>
</evidence>
<name>A0A2A9PG92_OPHUN</name>
<dbReference type="PANTHER" id="PTHR23501">
    <property type="entry name" value="MAJOR FACILITATOR SUPERFAMILY"/>
    <property type="match status" value="1"/>
</dbReference>
<comment type="caution">
    <text evidence="8">The sequence shown here is derived from an EMBL/GenBank/DDBJ whole genome shotgun (WGS) entry which is preliminary data.</text>
</comment>
<dbReference type="EMBL" id="LAZP02000134">
    <property type="protein sequence ID" value="PFH60358.1"/>
    <property type="molecule type" value="Genomic_DNA"/>
</dbReference>
<dbReference type="GO" id="GO:0005886">
    <property type="term" value="C:plasma membrane"/>
    <property type="evidence" value="ECO:0007669"/>
    <property type="project" value="TreeGrafter"/>
</dbReference>
<evidence type="ECO:0000256" key="5">
    <source>
        <dbReference type="ARBA" id="ARBA00022989"/>
    </source>
</evidence>
<organism evidence="8 9">
    <name type="scientific">Ophiocordyceps unilateralis</name>
    <name type="common">Zombie-ant fungus</name>
    <name type="synonym">Torrubia unilateralis</name>
    <dbReference type="NCBI Taxonomy" id="268505"/>
    <lineage>
        <taxon>Eukaryota</taxon>
        <taxon>Fungi</taxon>
        <taxon>Dikarya</taxon>
        <taxon>Ascomycota</taxon>
        <taxon>Pezizomycotina</taxon>
        <taxon>Sordariomycetes</taxon>
        <taxon>Hypocreomycetidae</taxon>
        <taxon>Hypocreales</taxon>
        <taxon>Ophiocordycipitaceae</taxon>
        <taxon>Ophiocordyceps</taxon>
    </lineage>
</organism>
<evidence type="ECO:0000256" key="7">
    <source>
        <dbReference type="SAM" id="Phobius"/>
    </source>
</evidence>
<feature type="transmembrane region" description="Helical" evidence="7">
    <location>
        <begin position="407"/>
        <end position="428"/>
    </location>
</feature>
<sequence>MALVNNNDETSLHIIPLDVIEDRAEDEVILPPWGLKLFMLNAGVVVVCFLHALDTVIPVHLQTVMGDQLGYAEALPWISAGMGAFALALPIGKLYVIGNKRAVFIFCYINYLCGVAICGGTPTMTGAIVGRVWAAIGSTGMRIGLFYLVEGVMPRGNRSVYQIASVFSWAVAFALGSFIGMLGSSWRWAFYTQLIVSIGVLPPMIMRLPPGPARTAVNEHLDTVGTMFSSVPIVLFTIASVYAGIVDHWMGPTVVLLFTIGGILTLAFMLQQVSDIFATAQERHLNVSQLRNREPALRFALVGLSTVVAWIVIFYYPFYLYAIRGGSPTETARDLLTFVIALIVALISMGVIHHKPGYYRCLYIFAVAVGVIGCVFMSLPLFVSPPHSKPRLTDRIQGRMGAEDSKAGVYACGLMLGVTAGCIIHAGLAAYQPESDPGGVTPSISMKLLSHLAGSWFGACVGGAIYMTTAKAGLRALFPDLSAEARDSLVLGTAGHFLADLGPTDRKLALELLAGGLKKVWYPAMVASGLSVVLAMLVQVCLLARLVVEGDVVG</sequence>
<dbReference type="GO" id="GO:0022857">
    <property type="term" value="F:transmembrane transporter activity"/>
    <property type="evidence" value="ECO:0007669"/>
    <property type="project" value="TreeGrafter"/>
</dbReference>
<feature type="transmembrane region" description="Helical" evidence="7">
    <location>
        <begin position="335"/>
        <end position="354"/>
    </location>
</feature>
<evidence type="ECO:0000256" key="3">
    <source>
        <dbReference type="ARBA" id="ARBA00022448"/>
    </source>
</evidence>
<evidence type="ECO:0008006" key="10">
    <source>
        <dbReference type="Google" id="ProtNLM"/>
    </source>
</evidence>
<keyword evidence="4 7" id="KW-0812">Transmembrane</keyword>
<gene>
    <name evidence="8" type="ORF">XA68_11100</name>
</gene>
<evidence type="ECO:0000313" key="9">
    <source>
        <dbReference type="Proteomes" id="UP000037136"/>
    </source>
</evidence>
<feature type="transmembrane region" description="Helical" evidence="7">
    <location>
        <begin position="249"/>
        <end position="270"/>
    </location>
</feature>
<feature type="transmembrane region" description="Helical" evidence="7">
    <location>
        <begin position="299"/>
        <end position="323"/>
    </location>
</feature>
<dbReference type="OrthoDB" id="4914550at2759"/>
<dbReference type="Proteomes" id="UP000037136">
    <property type="component" value="Unassembled WGS sequence"/>
</dbReference>
<feature type="transmembrane region" description="Helical" evidence="7">
    <location>
        <begin position="37"/>
        <end position="57"/>
    </location>
</feature>
<feature type="transmembrane region" description="Helical" evidence="7">
    <location>
        <begin position="77"/>
        <end position="96"/>
    </location>
</feature>
<dbReference type="SUPFAM" id="SSF103473">
    <property type="entry name" value="MFS general substrate transporter"/>
    <property type="match status" value="1"/>
</dbReference>
<evidence type="ECO:0000256" key="2">
    <source>
        <dbReference type="ARBA" id="ARBA00007520"/>
    </source>
</evidence>
<evidence type="ECO:0000256" key="1">
    <source>
        <dbReference type="ARBA" id="ARBA00004141"/>
    </source>
</evidence>
<protein>
    <recommendedName>
        <fullName evidence="10">Major facilitator superfamily (MFS) profile domain-containing protein</fullName>
    </recommendedName>
</protein>
<feature type="transmembrane region" description="Helical" evidence="7">
    <location>
        <begin position="103"/>
        <end position="122"/>
    </location>
</feature>
<feature type="transmembrane region" description="Helical" evidence="7">
    <location>
        <begin position="221"/>
        <end position="243"/>
    </location>
</feature>
<comment type="subcellular location">
    <subcellularLocation>
        <location evidence="1">Membrane</location>
        <topology evidence="1">Multi-pass membrane protein</topology>
    </subcellularLocation>
</comment>
<keyword evidence="3" id="KW-0813">Transport</keyword>
<feature type="transmembrane region" description="Helical" evidence="7">
    <location>
        <begin position="188"/>
        <end position="209"/>
    </location>
</feature>
<reference evidence="8 9" key="1">
    <citation type="journal article" date="2015" name="BMC Genomics">
        <title>Gene expression during zombie ant biting behavior reflects the complexity underlying fungal parasitic behavioral manipulation.</title>
        <authorList>
            <person name="de Bekker C."/>
            <person name="Ohm R.A."/>
            <person name="Loreto R.G."/>
            <person name="Sebastian A."/>
            <person name="Albert I."/>
            <person name="Merrow M."/>
            <person name="Brachmann A."/>
            <person name="Hughes D.P."/>
        </authorList>
    </citation>
    <scope>NUCLEOTIDE SEQUENCE [LARGE SCALE GENOMIC DNA]</scope>
    <source>
        <strain evidence="8 9">SC16a</strain>
    </source>
</reference>
<keyword evidence="9" id="KW-1185">Reference proteome</keyword>
<keyword evidence="5 7" id="KW-1133">Transmembrane helix</keyword>
<feature type="transmembrane region" description="Helical" evidence="7">
    <location>
        <begin position="520"/>
        <end position="548"/>
    </location>
</feature>
<dbReference type="Gene3D" id="1.20.1250.20">
    <property type="entry name" value="MFS general substrate transporter like domains"/>
    <property type="match status" value="1"/>
</dbReference>
<evidence type="ECO:0000313" key="8">
    <source>
        <dbReference type="EMBL" id="PFH60358.1"/>
    </source>
</evidence>
<dbReference type="InterPro" id="IPR036259">
    <property type="entry name" value="MFS_trans_sf"/>
</dbReference>